<organism evidence="1 2">
    <name type="scientific">Xanthoceras sorbifolium</name>
    <dbReference type="NCBI Taxonomy" id="99658"/>
    <lineage>
        <taxon>Eukaryota</taxon>
        <taxon>Viridiplantae</taxon>
        <taxon>Streptophyta</taxon>
        <taxon>Embryophyta</taxon>
        <taxon>Tracheophyta</taxon>
        <taxon>Spermatophyta</taxon>
        <taxon>Magnoliopsida</taxon>
        <taxon>eudicotyledons</taxon>
        <taxon>Gunneridae</taxon>
        <taxon>Pentapetalae</taxon>
        <taxon>rosids</taxon>
        <taxon>malvids</taxon>
        <taxon>Sapindales</taxon>
        <taxon>Sapindaceae</taxon>
        <taxon>Xanthoceroideae</taxon>
        <taxon>Xanthoceras</taxon>
    </lineage>
</organism>
<proteinExistence type="predicted"/>
<sequence length="242" mass="24620">MDHSGDSTRNATSALTAYASGESFMSQSAFTTCNTCNIAKAIVCVAKSTDCAYVNTAAPNLAIVNNNNDSVTHLADNSFALWHARLTHPSESVVTTALQSIPHLKFDGGGEKKGIVGIVVGIFGNGGSVTFGAVGKLGSVGFGKDGNVGFGNGGSVALGKVVGREGNGVEGNGGIVSFGRVGNEGNGGIVGFGRENAGGGAAGVSRRWRAARLISKLEKHNATRNDNRKQCLKGGAMVNFLS</sequence>
<evidence type="ECO:0000313" key="2">
    <source>
        <dbReference type="Proteomes" id="UP000827721"/>
    </source>
</evidence>
<keyword evidence="2" id="KW-1185">Reference proteome</keyword>
<accession>A0ABQ8HR63</accession>
<protein>
    <recommendedName>
        <fullName evidence="3">GAG-pre-integrase domain-containing protein</fullName>
    </recommendedName>
</protein>
<evidence type="ECO:0008006" key="3">
    <source>
        <dbReference type="Google" id="ProtNLM"/>
    </source>
</evidence>
<gene>
    <name evidence="1" type="ORF">JRO89_XS08G0243600</name>
</gene>
<reference evidence="1 2" key="1">
    <citation type="submission" date="2021-02" db="EMBL/GenBank/DDBJ databases">
        <title>Plant Genome Project.</title>
        <authorList>
            <person name="Zhang R.-G."/>
        </authorList>
    </citation>
    <scope>NUCLEOTIDE SEQUENCE [LARGE SCALE GENOMIC DNA]</scope>
    <source>
        <tissue evidence="1">Leaves</tissue>
    </source>
</reference>
<dbReference type="Proteomes" id="UP000827721">
    <property type="component" value="Unassembled WGS sequence"/>
</dbReference>
<comment type="caution">
    <text evidence="1">The sequence shown here is derived from an EMBL/GenBank/DDBJ whole genome shotgun (WGS) entry which is preliminary data.</text>
</comment>
<dbReference type="EMBL" id="JAFEMO010000008">
    <property type="protein sequence ID" value="KAH7566838.1"/>
    <property type="molecule type" value="Genomic_DNA"/>
</dbReference>
<name>A0ABQ8HR63_9ROSI</name>
<evidence type="ECO:0000313" key="1">
    <source>
        <dbReference type="EMBL" id="KAH7566838.1"/>
    </source>
</evidence>